<protein>
    <submittedName>
        <fullName evidence="2">DUF427 domain-containing protein</fullName>
    </submittedName>
</protein>
<evidence type="ECO:0000313" key="3">
    <source>
        <dbReference type="Proteomes" id="UP000598996"/>
    </source>
</evidence>
<dbReference type="EMBL" id="JAENHO010000005">
    <property type="protein sequence ID" value="MBL7256420.1"/>
    <property type="molecule type" value="Genomic_DNA"/>
</dbReference>
<comment type="caution">
    <text evidence="2">The sequence shown here is derived from an EMBL/GenBank/DDBJ whole genome shotgun (WGS) entry which is preliminary data.</text>
</comment>
<dbReference type="InterPro" id="IPR007361">
    <property type="entry name" value="DUF427"/>
</dbReference>
<dbReference type="RefSeq" id="WP_202992954.1">
    <property type="nucleotide sequence ID" value="NZ_JAENHO010000005.1"/>
</dbReference>
<sequence length="236" mass="27101">MPEFEPPAPVVEPTPRRVRVRLGPTVIADSRRAWLLDEISAHGFPTYFVPLDDVREKVLTETTAGRWSVVAGGRRVEDAAWSDDRFEQLKGHVTFSWEALDWYEEDEQVFVHARSPRHRVDTLHSSRRVQVFIDGQEVANSTRPVLLFETSLPTRFYLPFDDVRSELLTASETVSRCPYKGVARYWSHPALPDAAWNYPDPIPEIPKIRDLLCFFNERVDIVLDGSPVERPVSPFS</sequence>
<accession>A0ABS1VNW2</accession>
<keyword evidence="3" id="KW-1185">Reference proteome</keyword>
<evidence type="ECO:0000259" key="1">
    <source>
        <dbReference type="Pfam" id="PF04248"/>
    </source>
</evidence>
<organism evidence="2 3">
    <name type="scientific">Paractinoplanes lichenicola</name>
    <dbReference type="NCBI Taxonomy" id="2802976"/>
    <lineage>
        <taxon>Bacteria</taxon>
        <taxon>Bacillati</taxon>
        <taxon>Actinomycetota</taxon>
        <taxon>Actinomycetes</taxon>
        <taxon>Micromonosporales</taxon>
        <taxon>Micromonosporaceae</taxon>
        <taxon>Paractinoplanes</taxon>
    </lineage>
</organism>
<dbReference type="Pfam" id="PF04248">
    <property type="entry name" value="NTP_transf_9"/>
    <property type="match status" value="2"/>
</dbReference>
<proteinExistence type="predicted"/>
<evidence type="ECO:0000313" key="2">
    <source>
        <dbReference type="EMBL" id="MBL7256420.1"/>
    </source>
</evidence>
<dbReference type="PANTHER" id="PTHR34310:SF8">
    <property type="entry name" value="CONSERVED PROTEIN"/>
    <property type="match status" value="1"/>
</dbReference>
<name>A0ABS1VNW2_9ACTN</name>
<dbReference type="Gene3D" id="2.170.150.40">
    <property type="entry name" value="Domain of unknown function (DUF427)"/>
    <property type="match status" value="2"/>
</dbReference>
<reference evidence="2 3" key="1">
    <citation type="submission" date="2021-01" db="EMBL/GenBank/DDBJ databases">
        <title>Actinoplanes sp. nov. LDG1-01 isolated from lichen.</title>
        <authorList>
            <person name="Saeng-In P."/>
            <person name="Phongsopitanun W."/>
            <person name="Kanchanasin P."/>
            <person name="Yuki M."/>
            <person name="Kudo T."/>
            <person name="Ohkuma M."/>
            <person name="Tanasupawat S."/>
        </authorList>
    </citation>
    <scope>NUCLEOTIDE SEQUENCE [LARGE SCALE GENOMIC DNA]</scope>
    <source>
        <strain evidence="2 3">LDG1-01</strain>
    </source>
</reference>
<gene>
    <name evidence="2" type="ORF">JKJ07_19165</name>
</gene>
<dbReference type="PANTHER" id="PTHR34310">
    <property type="entry name" value="DUF427 DOMAIN PROTEIN (AFU_ORTHOLOGUE AFUA_3G02220)"/>
    <property type="match status" value="1"/>
</dbReference>
<dbReference type="Proteomes" id="UP000598996">
    <property type="component" value="Unassembled WGS sequence"/>
</dbReference>
<feature type="domain" description="DUF427" evidence="1">
    <location>
        <begin position="129"/>
        <end position="217"/>
    </location>
</feature>
<feature type="domain" description="DUF427" evidence="1">
    <location>
        <begin position="18"/>
        <end position="97"/>
    </location>
</feature>
<dbReference type="InterPro" id="IPR038694">
    <property type="entry name" value="DUF427_sf"/>
</dbReference>